<name>A0A9W6RB90_9ACTN</name>
<dbReference type="SUPFAM" id="SSF50475">
    <property type="entry name" value="FMN-binding split barrel"/>
    <property type="match status" value="1"/>
</dbReference>
<feature type="compositionally biased region" description="Pro residues" evidence="1">
    <location>
        <begin position="223"/>
        <end position="235"/>
    </location>
</feature>
<sequence>MANPAHVFGPDRPGSRGEHLLQRLLGSDARAAAFYDKQVLDHLNPRMRDFIARQEMAFIATADGHGECDCTFRAGPPGFICVIDDRTLAYPEYHGNGVMASMGNIVENGHVGILMVDFFEDLVGLHVNGRAQILGDAEAAGWDLPHEQTAPRRVERWIAVRVEEAYIHCAKNIPLLMKEDRRAKIADRSVRPAGSGYFTGEKTKSALEPSSERSTAGTQSPSAPIPDRPALPRTPVPQGRPISSTPAPPL</sequence>
<accession>A0A9W6RB90</accession>
<dbReference type="InterPro" id="IPR011576">
    <property type="entry name" value="Pyridox_Oxase_N"/>
</dbReference>
<dbReference type="Proteomes" id="UP001165135">
    <property type="component" value="Unassembled WGS sequence"/>
</dbReference>
<feature type="compositionally biased region" description="Polar residues" evidence="1">
    <location>
        <begin position="212"/>
        <end position="222"/>
    </location>
</feature>
<dbReference type="Gene3D" id="2.30.110.10">
    <property type="entry name" value="Electron Transport, Fmn-binding Protein, Chain A"/>
    <property type="match status" value="1"/>
</dbReference>
<feature type="compositionally biased region" description="Polar residues" evidence="1">
    <location>
        <begin position="241"/>
        <end position="250"/>
    </location>
</feature>
<evidence type="ECO:0000259" key="2">
    <source>
        <dbReference type="Pfam" id="PF01243"/>
    </source>
</evidence>
<keyword evidence="3" id="KW-0378">Hydrolase</keyword>
<dbReference type="InterPro" id="IPR012349">
    <property type="entry name" value="Split_barrel_FMN-bd"/>
</dbReference>
<feature type="region of interest" description="Disordered" evidence="1">
    <location>
        <begin position="192"/>
        <end position="250"/>
    </location>
</feature>
<dbReference type="Pfam" id="PF01243">
    <property type="entry name" value="PNPOx_N"/>
    <property type="match status" value="1"/>
</dbReference>
<protein>
    <submittedName>
        <fullName evidence="3">Hydrolase</fullName>
    </submittedName>
</protein>
<evidence type="ECO:0000313" key="4">
    <source>
        <dbReference type="Proteomes" id="UP001165135"/>
    </source>
</evidence>
<feature type="domain" description="Pyridoxamine 5'-phosphate oxidase N-terminal" evidence="2">
    <location>
        <begin position="44"/>
        <end position="168"/>
    </location>
</feature>
<evidence type="ECO:0000313" key="3">
    <source>
        <dbReference type="EMBL" id="GLY72633.1"/>
    </source>
</evidence>
<dbReference type="GO" id="GO:0016787">
    <property type="term" value="F:hydrolase activity"/>
    <property type="evidence" value="ECO:0007669"/>
    <property type="project" value="UniProtKB-KW"/>
</dbReference>
<organism evidence="3 4">
    <name type="scientific">Actinoallomurus iriomotensis</name>
    <dbReference type="NCBI Taxonomy" id="478107"/>
    <lineage>
        <taxon>Bacteria</taxon>
        <taxon>Bacillati</taxon>
        <taxon>Actinomycetota</taxon>
        <taxon>Actinomycetes</taxon>
        <taxon>Streptosporangiales</taxon>
        <taxon>Thermomonosporaceae</taxon>
        <taxon>Actinoallomurus</taxon>
    </lineage>
</organism>
<reference evidence="3" key="1">
    <citation type="submission" date="2023-03" db="EMBL/GenBank/DDBJ databases">
        <title>Actinoallomurus iriomotensis NBRC 103681.</title>
        <authorList>
            <person name="Ichikawa N."/>
            <person name="Sato H."/>
            <person name="Tonouchi N."/>
        </authorList>
    </citation>
    <scope>NUCLEOTIDE SEQUENCE</scope>
    <source>
        <strain evidence="3">NBRC 103681</strain>
    </source>
</reference>
<evidence type="ECO:0000256" key="1">
    <source>
        <dbReference type="SAM" id="MobiDB-lite"/>
    </source>
</evidence>
<dbReference type="EMBL" id="BSTJ01000001">
    <property type="protein sequence ID" value="GLY72633.1"/>
    <property type="molecule type" value="Genomic_DNA"/>
</dbReference>
<dbReference type="PANTHER" id="PTHR42815:SF2">
    <property type="entry name" value="FAD-BINDING, PUTATIVE (AFU_ORTHOLOGUE AFUA_6G07600)-RELATED"/>
    <property type="match status" value="1"/>
</dbReference>
<dbReference type="RefSeq" id="WP_285617763.1">
    <property type="nucleotide sequence ID" value="NZ_BSTJ01000001.1"/>
</dbReference>
<comment type="caution">
    <text evidence="3">The sequence shown here is derived from an EMBL/GenBank/DDBJ whole genome shotgun (WGS) entry which is preliminary data.</text>
</comment>
<dbReference type="PANTHER" id="PTHR42815">
    <property type="entry name" value="FAD-BINDING, PUTATIVE (AFU_ORTHOLOGUE AFUA_6G07600)-RELATED"/>
    <property type="match status" value="1"/>
</dbReference>
<gene>
    <name evidence="3" type="ORF">Airi01_009000</name>
</gene>
<dbReference type="AlphaFoldDB" id="A0A9W6RB90"/>
<proteinExistence type="predicted"/>